<organism evidence="8 9">
    <name type="scientific">Citrus x changshan-huyou</name>
    <dbReference type="NCBI Taxonomy" id="2935761"/>
    <lineage>
        <taxon>Eukaryota</taxon>
        <taxon>Viridiplantae</taxon>
        <taxon>Streptophyta</taxon>
        <taxon>Embryophyta</taxon>
        <taxon>Tracheophyta</taxon>
        <taxon>Spermatophyta</taxon>
        <taxon>Magnoliopsida</taxon>
        <taxon>eudicotyledons</taxon>
        <taxon>Gunneridae</taxon>
        <taxon>Pentapetalae</taxon>
        <taxon>rosids</taxon>
        <taxon>malvids</taxon>
        <taxon>Sapindales</taxon>
        <taxon>Rutaceae</taxon>
        <taxon>Aurantioideae</taxon>
        <taxon>Citrus</taxon>
    </lineage>
</organism>
<dbReference type="Pfam" id="PF00010">
    <property type="entry name" value="HLH"/>
    <property type="match status" value="1"/>
</dbReference>
<comment type="subcellular location">
    <subcellularLocation>
        <location evidence="1">Nucleus</location>
    </subcellularLocation>
</comment>
<evidence type="ECO:0000256" key="3">
    <source>
        <dbReference type="ARBA" id="ARBA00023125"/>
    </source>
</evidence>
<dbReference type="PANTHER" id="PTHR45844">
    <property type="entry name" value="TRANSCRIPTION FACTOR BHLH30"/>
    <property type="match status" value="1"/>
</dbReference>
<feature type="region of interest" description="Disordered" evidence="6">
    <location>
        <begin position="1"/>
        <end position="53"/>
    </location>
</feature>
<dbReference type="AlphaFoldDB" id="A0AAP0MX25"/>
<dbReference type="PROSITE" id="PS50888">
    <property type="entry name" value="BHLH"/>
    <property type="match status" value="1"/>
</dbReference>
<evidence type="ECO:0000313" key="8">
    <source>
        <dbReference type="EMBL" id="KAK9228573.1"/>
    </source>
</evidence>
<dbReference type="EMBL" id="JBCGBO010000001">
    <property type="protein sequence ID" value="KAK9228573.1"/>
    <property type="molecule type" value="Genomic_DNA"/>
</dbReference>
<feature type="domain" description="BHLH" evidence="7">
    <location>
        <begin position="352"/>
        <end position="401"/>
    </location>
</feature>
<name>A0AAP0MX25_9ROSI</name>
<evidence type="ECO:0000313" key="9">
    <source>
        <dbReference type="Proteomes" id="UP001428341"/>
    </source>
</evidence>
<accession>A0AAP0MX25</accession>
<protein>
    <recommendedName>
        <fullName evidence="7">BHLH domain-containing protein</fullName>
    </recommendedName>
</protein>
<dbReference type="Proteomes" id="UP001428341">
    <property type="component" value="Unassembled WGS sequence"/>
</dbReference>
<dbReference type="InterPro" id="IPR036638">
    <property type="entry name" value="HLH_DNA-bd_sf"/>
</dbReference>
<dbReference type="CDD" id="cd04873">
    <property type="entry name" value="ACT_UUR-ACR-like"/>
    <property type="match status" value="1"/>
</dbReference>
<reference evidence="8 9" key="1">
    <citation type="submission" date="2024-05" db="EMBL/GenBank/DDBJ databases">
        <title>Haplotype-resolved chromosome-level genome assembly of Huyou (Citrus changshanensis).</title>
        <authorList>
            <person name="Miao C."/>
            <person name="Chen W."/>
            <person name="Wu Y."/>
            <person name="Wang L."/>
            <person name="Zhao S."/>
            <person name="Grierson D."/>
            <person name="Xu C."/>
            <person name="Chen K."/>
        </authorList>
    </citation>
    <scope>NUCLEOTIDE SEQUENCE [LARGE SCALE GENOMIC DNA]</scope>
    <source>
        <strain evidence="8">01-14</strain>
        <tissue evidence="8">Leaf</tissue>
    </source>
</reference>
<proteinExistence type="predicted"/>
<dbReference type="GO" id="GO:0003677">
    <property type="term" value="F:DNA binding"/>
    <property type="evidence" value="ECO:0007669"/>
    <property type="project" value="UniProtKB-KW"/>
</dbReference>
<evidence type="ECO:0000259" key="7">
    <source>
        <dbReference type="PROSITE" id="PS50888"/>
    </source>
</evidence>
<dbReference type="PANTHER" id="PTHR45844:SF17">
    <property type="entry name" value="TRANSCRIPTION FACTOR BHLH131"/>
    <property type="match status" value="1"/>
</dbReference>
<evidence type="ECO:0000256" key="1">
    <source>
        <dbReference type="ARBA" id="ARBA00004123"/>
    </source>
</evidence>
<dbReference type="GO" id="GO:0003700">
    <property type="term" value="F:DNA-binding transcription factor activity"/>
    <property type="evidence" value="ECO:0007669"/>
    <property type="project" value="InterPro"/>
</dbReference>
<evidence type="ECO:0000256" key="4">
    <source>
        <dbReference type="ARBA" id="ARBA00023163"/>
    </source>
</evidence>
<keyword evidence="9" id="KW-1185">Reference proteome</keyword>
<feature type="compositionally biased region" description="Basic and acidic residues" evidence="6">
    <location>
        <begin position="39"/>
        <end position="53"/>
    </location>
</feature>
<keyword evidence="5" id="KW-0539">Nucleus</keyword>
<dbReference type="GO" id="GO:0005634">
    <property type="term" value="C:nucleus"/>
    <property type="evidence" value="ECO:0007669"/>
    <property type="project" value="UniProtKB-SubCell"/>
</dbReference>
<dbReference type="Gene3D" id="4.10.280.10">
    <property type="entry name" value="Helix-loop-helix DNA-binding domain"/>
    <property type="match status" value="1"/>
</dbReference>
<dbReference type="InterPro" id="IPR011598">
    <property type="entry name" value="bHLH_dom"/>
</dbReference>
<dbReference type="SMART" id="SM00353">
    <property type="entry name" value="HLH"/>
    <property type="match status" value="1"/>
</dbReference>
<keyword evidence="2" id="KW-0805">Transcription regulation</keyword>
<gene>
    <name evidence="8" type="ORF">WN944_021525</name>
</gene>
<dbReference type="InterPro" id="IPR045847">
    <property type="entry name" value="AIG1-like"/>
</dbReference>
<sequence length="610" mass="67752">MESRPELASHCKKEDKGKNVYNEIKPKKTHLSGNNDGCKNNEKGAQENAENKEKNDKNGTFWTVCPYCYYMYEYEKAFEEFCLRCQNCRRAFHGVAVVEPNKNMLVEGRDEYYSGLGYFVLKYSLKRSKKKKESGDEGKTYNVGEVVEISDDSDEDDGGGVNVKSGNGAKEDVLKGNVKGVMQESGNTEVINEEKRVVARKNVKSVPRNSKKVMGRGMKIRKIDGGSVRGSGTGETDLEFIEKDGDVYWGAMVLGLVCCLIDIVEKNSEIRGTPIPFIVLHHWKGTVFVEANWCCHHGFTATERGVKPVQSYYNSMTYLKQLSLTQGSISSNIFCYPSLISKPISKVEAKELAAKKHSEAERRRRLRINDQYDNLRKILPNLVKVDKASVLAKTIKTVRELQRTVREQKALCQVHEECVFPSEANELSLRNCNRDRGMLKVTLSCEDQPELMSDLSRALRSVKGRLVRAEMVPVGGRIKCVLWVQGNNRMKDMLLGAGASSLASFEMSMAARHLLQAPAAPLPTLPPMPKVALPPMPSIPTLPLPPLPTLPNQPTLPKLPTLPPMPAVPKVILPPLPSNPLPTIPTTIPSIPNIPSTIPTIPFPSPPPSN</sequence>
<comment type="caution">
    <text evidence="8">The sequence shown here is derived from an EMBL/GenBank/DDBJ whole genome shotgun (WGS) entry which is preliminary data.</text>
</comment>
<keyword evidence="4" id="KW-0804">Transcription</keyword>
<feature type="compositionally biased region" description="Basic and acidic residues" evidence="6">
    <location>
        <begin position="1"/>
        <end position="18"/>
    </location>
</feature>
<dbReference type="SUPFAM" id="SSF47459">
    <property type="entry name" value="HLH, helix-loop-helix DNA-binding domain"/>
    <property type="match status" value="1"/>
</dbReference>
<dbReference type="GO" id="GO:0046983">
    <property type="term" value="F:protein dimerization activity"/>
    <property type="evidence" value="ECO:0007669"/>
    <property type="project" value="InterPro"/>
</dbReference>
<evidence type="ECO:0000256" key="6">
    <source>
        <dbReference type="SAM" id="MobiDB-lite"/>
    </source>
</evidence>
<evidence type="ECO:0000256" key="2">
    <source>
        <dbReference type="ARBA" id="ARBA00023015"/>
    </source>
</evidence>
<keyword evidence="3" id="KW-0238">DNA-binding</keyword>
<evidence type="ECO:0000256" key="5">
    <source>
        <dbReference type="ARBA" id="ARBA00023242"/>
    </source>
</evidence>